<name>A0ABY4R9C7_9GAMM</name>
<evidence type="ECO:0000313" key="7">
    <source>
        <dbReference type="EMBL" id="UQY44042.1"/>
    </source>
</evidence>
<dbReference type="InterPro" id="IPR015421">
    <property type="entry name" value="PyrdxlP-dep_Trfase_major"/>
</dbReference>
<comment type="cofactor">
    <cofactor evidence="1">
        <name>pyridoxal 5'-phosphate</name>
        <dbReference type="ChEBI" id="CHEBI:597326"/>
    </cofactor>
</comment>
<dbReference type="Pfam" id="PF00155">
    <property type="entry name" value="Aminotran_1_2"/>
    <property type="match status" value="1"/>
</dbReference>
<reference evidence="7" key="1">
    <citation type="submission" date="2021-09" db="EMBL/GenBank/DDBJ databases">
        <title>First case of bloodstream infection caused by Mixta hanseatica sp. nov., a member of the Erwiniaceae family.</title>
        <authorList>
            <person name="Both A."/>
            <person name="Huang J."/>
            <person name="Wenzel P."/>
            <person name="Aepfelbacher M."/>
            <person name="Rohde H."/>
            <person name="Christner M."/>
            <person name="Hentschke M."/>
        </authorList>
    </citation>
    <scope>NUCLEOTIDE SEQUENCE</scope>
    <source>
        <strain evidence="7">X22927</strain>
    </source>
</reference>
<evidence type="ECO:0000256" key="3">
    <source>
        <dbReference type="ARBA" id="ARBA00022576"/>
    </source>
</evidence>
<evidence type="ECO:0000256" key="1">
    <source>
        <dbReference type="ARBA" id="ARBA00001933"/>
    </source>
</evidence>
<feature type="domain" description="Aminotransferase class I/classII large" evidence="6">
    <location>
        <begin position="38"/>
        <end position="401"/>
    </location>
</feature>
<keyword evidence="5" id="KW-0663">Pyridoxal phosphate</keyword>
<dbReference type="PANTHER" id="PTHR46383">
    <property type="entry name" value="ASPARTATE AMINOTRANSFERASE"/>
    <property type="match status" value="1"/>
</dbReference>
<dbReference type="InterPro" id="IPR015424">
    <property type="entry name" value="PyrdxlP-dep_Trfase"/>
</dbReference>
<dbReference type="InterPro" id="IPR050596">
    <property type="entry name" value="AspAT/PAT-like"/>
</dbReference>
<dbReference type="Proteomes" id="UP001056635">
    <property type="component" value="Chromosome"/>
</dbReference>
<dbReference type="CDD" id="cd00609">
    <property type="entry name" value="AAT_like"/>
    <property type="match status" value="1"/>
</dbReference>
<evidence type="ECO:0000313" key="8">
    <source>
        <dbReference type="Proteomes" id="UP001056635"/>
    </source>
</evidence>
<proteinExistence type="inferred from homology"/>
<sequence>MTHLVTSSAAPRLNPTLSSLGVYASKAISQAAKENPAILNMSIGEPVFGPPEHLLADIARDDLSPEAFLASAKHYGPSGGNPELREAIADWYRRRYGLHIDSQREILITHGGVEAVALAILCCSQPGEAVVVTEPSYMLYQRALLALGRRVHHLHRNFFSDGAQQSLPASPALIVNSPENPSGYVFDDDEWELLLRQARQQGSWIIHDEVYDTMSFGRRHRPARLFDPQGERTVLVNSLSKKFGTPGLRIGWLVGNPDFIAAASKANDYLILSVNQQYERIALRMLSDPQCDRWLQQRSLMLSARVERALQRLTPDKGFTWSHRPLGGMFLFPDVQRLFEALTPAQQRRFPTSGECVADYLLHEMQIATVPGAIYGASCAQHIRLVLGCDEATFDEALARLECAMPMRIRGEQA</sequence>
<evidence type="ECO:0000256" key="4">
    <source>
        <dbReference type="ARBA" id="ARBA00022679"/>
    </source>
</evidence>
<dbReference type="PANTHER" id="PTHR46383:SF1">
    <property type="entry name" value="ASPARTATE AMINOTRANSFERASE"/>
    <property type="match status" value="1"/>
</dbReference>
<keyword evidence="4" id="KW-0808">Transferase</keyword>
<evidence type="ECO:0000256" key="5">
    <source>
        <dbReference type="ARBA" id="ARBA00022898"/>
    </source>
</evidence>
<dbReference type="RefSeq" id="WP_249892676.1">
    <property type="nucleotide sequence ID" value="NZ_CP082904.1"/>
</dbReference>
<accession>A0ABY4R9C7</accession>
<dbReference type="GO" id="GO:0008483">
    <property type="term" value="F:transaminase activity"/>
    <property type="evidence" value="ECO:0007669"/>
    <property type="project" value="UniProtKB-KW"/>
</dbReference>
<keyword evidence="3 7" id="KW-0032">Aminotransferase</keyword>
<keyword evidence="8" id="KW-1185">Reference proteome</keyword>
<gene>
    <name evidence="7" type="ORF">K6958_19810</name>
</gene>
<evidence type="ECO:0000259" key="6">
    <source>
        <dbReference type="Pfam" id="PF00155"/>
    </source>
</evidence>
<dbReference type="InterPro" id="IPR004839">
    <property type="entry name" value="Aminotransferase_I/II_large"/>
</dbReference>
<dbReference type="Gene3D" id="3.40.640.10">
    <property type="entry name" value="Type I PLP-dependent aspartate aminotransferase-like (Major domain)"/>
    <property type="match status" value="1"/>
</dbReference>
<dbReference type="EMBL" id="CP082904">
    <property type="protein sequence ID" value="UQY44042.1"/>
    <property type="molecule type" value="Genomic_DNA"/>
</dbReference>
<comment type="similarity">
    <text evidence="2">Belongs to the class-I pyridoxal-phosphate-dependent aminotransferase family.</text>
</comment>
<protein>
    <submittedName>
        <fullName evidence="7">Pyridoxal phosphate-dependent aminotransferase</fullName>
    </submittedName>
</protein>
<dbReference type="SUPFAM" id="SSF53383">
    <property type="entry name" value="PLP-dependent transferases"/>
    <property type="match status" value="1"/>
</dbReference>
<evidence type="ECO:0000256" key="2">
    <source>
        <dbReference type="ARBA" id="ARBA00007441"/>
    </source>
</evidence>
<organism evidence="7 8">
    <name type="scientific">Mixta hanseatica</name>
    <dbReference type="NCBI Taxonomy" id="2872648"/>
    <lineage>
        <taxon>Bacteria</taxon>
        <taxon>Pseudomonadati</taxon>
        <taxon>Pseudomonadota</taxon>
        <taxon>Gammaproteobacteria</taxon>
        <taxon>Enterobacterales</taxon>
        <taxon>Erwiniaceae</taxon>
        <taxon>Mixta</taxon>
    </lineage>
</organism>